<dbReference type="EMBL" id="ACDX02000028">
    <property type="protein sequence ID" value="EFC87151.1"/>
    <property type="molecule type" value="Genomic_DNA"/>
</dbReference>
<accession>D3A0H7</accession>
<proteinExistence type="predicted"/>
<dbReference type="InterPro" id="IPR004919">
    <property type="entry name" value="GmrSD_N"/>
</dbReference>
<dbReference type="STRING" id="546266.NEIMUCOT_06413"/>
<organism evidence="2 3">
    <name type="scientific">Neisseria mucosa (strain ATCC 25996 / DSM 4631 / NCTC 10774 / M26)</name>
    <dbReference type="NCBI Taxonomy" id="546266"/>
    <lineage>
        <taxon>Bacteria</taxon>
        <taxon>Pseudomonadati</taxon>
        <taxon>Pseudomonadota</taxon>
        <taxon>Betaproteobacteria</taxon>
        <taxon>Neisseriales</taxon>
        <taxon>Neisseriaceae</taxon>
        <taxon>Neisseria</taxon>
    </lineage>
</organism>
<evidence type="ECO:0000259" key="1">
    <source>
        <dbReference type="Pfam" id="PF03235"/>
    </source>
</evidence>
<dbReference type="Pfam" id="PF03235">
    <property type="entry name" value="GmrSD_N"/>
    <property type="match status" value="1"/>
</dbReference>
<dbReference type="RefSeq" id="WP_003744747.1">
    <property type="nucleotide sequence ID" value="NZ_ACDX02000028.1"/>
</dbReference>
<evidence type="ECO:0000313" key="2">
    <source>
        <dbReference type="EMBL" id="EFC87151.1"/>
    </source>
</evidence>
<gene>
    <name evidence="2" type="ORF">NEIMUCOT_06413</name>
</gene>
<comment type="caution">
    <text evidence="2">The sequence shown here is derived from an EMBL/GenBank/DDBJ whole genome shotgun (WGS) entry which is preliminary data.</text>
</comment>
<reference evidence="2 3" key="1">
    <citation type="submission" date="2009-10" db="EMBL/GenBank/DDBJ databases">
        <authorList>
            <person name="Weinstock G."/>
            <person name="Sodergren E."/>
            <person name="Clifton S."/>
            <person name="Fulton L."/>
            <person name="Fulton B."/>
            <person name="Courtney L."/>
            <person name="Fronick C."/>
            <person name="Harrison M."/>
            <person name="Strong C."/>
            <person name="Farmer C."/>
            <person name="Delahaunty K."/>
            <person name="Markovic C."/>
            <person name="Hall O."/>
            <person name="Minx P."/>
            <person name="Tomlinson C."/>
            <person name="Mitreva M."/>
            <person name="Nelson J."/>
            <person name="Hou S."/>
            <person name="Wollam A."/>
            <person name="Pepin K.H."/>
            <person name="Johnson M."/>
            <person name="Bhonagiri V."/>
            <person name="Nash W.E."/>
            <person name="Warren W."/>
            <person name="Chinwalla A."/>
            <person name="Mardis E.R."/>
            <person name="Wilson R.K."/>
        </authorList>
    </citation>
    <scope>NUCLEOTIDE SEQUENCE [LARGE SCALE GENOMIC DNA]</scope>
    <source>
        <strain evidence="3">ATCC 25996 / DSM 4631 / NCTC 10774 / M26</strain>
    </source>
</reference>
<dbReference type="AlphaFoldDB" id="D3A0H7"/>
<dbReference type="PANTHER" id="PTHR39639:SF1">
    <property type="entry name" value="DUF262 DOMAIN-CONTAINING PROTEIN"/>
    <property type="match status" value="1"/>
</dbReference>
<sequence>MNIETQEVVEDIYEEGEETIENVVPPTDIFAFNESRSCADLKRMYDKKQIDISPDFQREQVWNSPSKARFLDSLLKNLPIPSMCISLDMSSQKRVVIDGLQRISTIVEFLDAVENDKDLVLSSLDDIDDRLSGKSIKQIKKYSPDVISFIENVSIPVTVLRCDLSKENHMEYIFTIFHRLNTGGTKLNNQEIRNCIFNGNFNDILFECSYQKSKELESLLGKKNSRFTFEEFILRFFAFQDKLNNYNGKLTSFLNEYMRENRKLSEDKITDKRDLFTKTVDVFYSKITKEEKFSRVILEALLYGVGRNLEKSSSMSKEDFNSLCQEIRNSTVFQPSELQGGLMQQNKVKARLNIADEIFRR</sequence>
<name>D3A0H7_NEIM2</name>
<feature type="domain" description="GmrSD restriction endonucleases N-terminal" evidence="1">
    <location>
        <begin position="42"/>
        <end position="197"/>
    </location>
</feature>
<evidence type="ECO:0000313" key="3">
    <source>
        <dbReference type="Proteomes" id="UP000003344"/>
    </source>
</evidence>
<dbReference type="Proteomes" id="UP000003344">
    <property type="component" value="Unassembled WGS sequence"/>
</dbReference>
<dbReference type="PANTHER" id="PTHR39639">
    <property type="entry name" value="CHROMOSOME 16, WHOLE GENOME SHOTGUN SEQUENCE"/>
    <property type="match status" value="1"/>
</dbReference>
<protein>
    <recommendedName>
        <fullName evidence="1">GmrSD restriction endonucleases N-terminal domain-containing protein</fullName>
    </recommendedName>
</protein>
<dbReference type="eggNOG" id="COG1479">
    <property type="taxonomic scope" value="Bacteria"/>
</dbReference>